<dbReference type="RefSeq" id="WP_038481914.1">
    <property type="nucleotide sequence ID" value="NZ_CP009451.1"/>
</dbReference>
<dbReference type="Proteomes" id="UP000029481">
    <property type="component" value="Chromosome"/>
</dbReference>
<dbReference type="AlphaFoldDB" id="A0A089Q757"/>
<gene>
    <name evidence="1" type="ORF">JT31_21785</name>
</gene>
<accession>A0A089Q757</accession>
<dbReference type="EMBL" id="CP009451">
    <property type="protein sequence ID" value="AIR07146.1"/>
    <property type="molecule type" value="Genomic_DNA"/>
</dbReference>
<dbReference type="OrthoDB" id="9995903at2"/>
<protein>
    <submittedName>
        <fullName evidence="1">Uncharacterized protein</fullName>
    </submittedName>
</protein>
<evidence type="ECO:0000313" key="2">
    <source>
        <dbReference type="Proteomes" id="UP000029481"/>
    </source>
</evidence>
<dbReference type="KEGG" id="cnt:JT31_21785"/>
<organism evidence="1 2">
    <name type="scientific">Cedecea neteri</name>
    <dbReference type="NCBI Taxonomy" id="158822"/>
    <lineage>
        <taxon>Bacteria</taxon>
        <taxon>Pseudomonadati</taxon>
        <taxon>Pseudomonadota</taxon>
        <taxon>Gammaproteobacteria</taxon>
        <taxon>Enterobacterales</taxon>
        <taxon>Enterobacteriaceae</taxon>
        <taxon>Cedecea</taxon>
    </lineage>
</organism>
<keyword evidence="2" id="KW-1185">Reference proteome</keyword>
<proteinExistence type="predicted"/>
<reference evidence="1 2" key="1">
    <citation type="submission" date="2014-09" db="EMBL/GenBank/DDBJ databases">
        <title>Cedecea neteri SSMD04 Genome Sequencing.</title>
        <authorList>
            <person name="Tan J.-Y."/>
        </authorList>
    </citation>
    <scope>NUCLEOTIDE SEQUENCE [LARGE SCALE GENOMIC DNA]</scope>
    <source>
        <strain evidence="1 2">SSMD04</strain>
    </source>
</reference>
<evidence type="ECO:0000313" key="1">
    <source>
        <dbReference type="EMBL" id="AIR07146.1"/>
    </source>
</evidence>
<name>A0A089Q757_9ENTR</name>
<sequence length="99" mass="11171">MNNLSIEALLQHQADQLAAVADRQMKDLELILAGHRFKMAEIALQQSPAPFVREVFEALRRGFEDTAKLEAGTVDAEEASSLLRIMKRIEKEFMETGKL</sequence>